<evidence type="ECO:0000313" key="3">
    <source>
        <dbReference type="Proteomes" id="UP000823674"/>
    </source>
</evidence>
<proteinExistence type="predicted"/>
<gene>
    <name evidence="2" type="primary">A09g504530.1_BraROA</name>
    <name evidence="2" type="ORF">IGI04_034894</name>
</gene>
<feature type="compositionally biased region" description="Basic and acidic residues" evidence="1">
    <location>
        <begin position="23"/>
        <end position="35"/>
    </location>
</feature>
<organism evidence="2 3">
    <name type="scientific">Brassica rapa subsp. trilocularis</name>
    <dbReference type="NCBI Taxonomy" id="1813537"/>
    <lineage>
        <taxon>Eukaryota</taxon>
        <taxon>Viridiplantae</taxon>
        <taxon>Streptophyta</taxon>
        <taxon>Embryophyta</taxon>
        <taxon>Tracheophyta</taxon>
        <taxon>Spermatophyta</taxon>
        <taxon>Magnoliopsida</taxon>
        <taxon>eudicotyledons</taxon>
        <taxon>Gunneridae</taxon>
        <taxon>Pentapetalae</taxon>
        <taxon>rosids</taxon>
        <taxon>malvids</taxon>
        <taxon>Brassicales</taxon>
        <taxon>Brassicaceae</taxon>
        <taxon>Brassiceae</taxon>
        <taxon>Brassica</taxon>
    </lineage>
</organism>
<keyword evidence="3" id="KW-1185">Reference proteome</keyword>
<sequence length="166" mass="18897">APKWHEIYVRSQQHTSQQLARHTQHETSEPKRKTEPTNGCHHHMSSCFGRWLSTTSLSEAAQAGSFSRHHSLTNTQANNLLGTHYLNMRLRVGNSSTRVYKNSSLTRHEFTETLLLLGTSSQDRLHLSLRTWGDLLLGVDLHPTSSPLDNKLDPFYYEALASSLYK</sequence>
<comment type="caution">
    <text evidence="2">The sequence shown here is derived from an EMBL/GenBank/DDBJ whole genome shotgun (WGS) entry which is preliminary data.</text>
</comment>
<reference evidence="2 3" key="1">
    <citation type="submission" date="2021-03" db="EMBL/GenBank/DDBJ databases">
        <authorList>
            <person name="King G.J."/>
            <person name="Bancroft I."/>
            <person name="Baten A."/>
            <person name="Bloomfield J."/>
            <person name="Borpatragohain P."/>
            <person name="He Z."/>
            <person name="Irish N."/>
            <person name="Irwin J."/>
            <person name="Liu K."/>
            <person name="Mauleon R.P."/>
            <person name="Moore J."/>
            <person name="Morris R."/>
            <person name="Ostergaard L."/>
            <person name="Wang B."/>
            <person name="Wells R."/>
        </authorList>
    </citation>
    <scope>NUCLEOTIDE SEQUENCE [LARGE SCALE GENOMIC DNA]</scope>
    <source>
        <strain evidence="2">R-o-18</strain>
        <tissue evidence="2">Leaf</tissue>
    </source>
</reference>
<evidence type="ECO:0000313" key="2">
    <source>
        <dbReference type="EMBL" id="KAG5383424.1"/>
    </source>
</evidence>
<dbReference type="EMBL" id="JADBGQ010000008">
    <property type="protein sequence ID" value="KAG5383424.1"/>
    <property type="molecule type" value="Genomic_DNA"/>
</dbReference>
<feature type="region of interest" description="Disordered" evidence="1">
    <location>
        <begin position="1"/>
        <end position="41"/>
    </location>
</feature>
<feature type="compositionally biased region" description="Polar residues" evidence="1">
    <location>
        <begin position="10"/>
        <end position="21"/>
    </location>
</feature>
<feature type="non-terminal residue" evidence="2">
    <location>
        <position position="1"/>
    </location>
</feature>
<evidence type="ECO:0000256" key="1">
    <source>
        <dbReference type="SAM" id="MobiDB-lite"/>
    </source>
</evidence>
<name>A0ABQ7LA43_BRACM</name>
<protein>
    <submittedName>
        <fullName evidence="2">Uncharacterized protein</fullName>
    </submittedName>
</protein>
<dbReference type="Proteomes" id="UP000823674">
    <property type="component" value="Chromosome A09"/>
</dbReference>
<accession>A0ABQ7LA43</accession>